<organism evidence="1">
    <name type="scientific">bioreactor metagenome</name>
    <dbReference type="NCBI Taxonomy" id="1076179"/>
    <lineage>
        <taxon>unclassified sequences</taxon>
        <taxon>metagenomes</taxon>
        <taxon>ecological metagenomes</taxon>
    </lineage>
</organism>
<dbReference type="EMBL" id="VSSQ01000229">
    <property type="protein sequence ID" value="MPL86907.1"/>
    <property type="molecule type" value="Genomic_DNA"/>
</dbReference>
<accession>A0A644V6T2</accession>
<reference evidence="1" key="1">
    <citation type="submission" date="2019-08" db="EMBL/GenBank/DDBJ databases">
        <authorList>
            <person name="Kucharzyk K."/>
            <person name="Murdoch R.W."/>
            <person name="Higgins S."/>
            <person name="Loffler F."/>
        </authorList>
    </citation>
    <scope>NUCLEOTIDE SEQUENCE</scope>
</reference>
<evidence type="ECO:0000313" key="1">
    <source>
        <dbReference type="EMBL" id="MPL86907.1"/>
    </source>
</evidence>
<protein>
    <submittedName>
        <fullName evidence="1">Uncharacterized protein</fullName>
    </submittedName>
</protein>
<gene>
    <name evidence="1" type="ORF">SDC9_32894</name>
</gene>
<proteinExistence type="predicted"/>
<comment type="caution">
    <text evidence="1">The sequence shown here is derived from an EMBL/GenBank/DDBJ whole genome shotgun (WGS) entry which is preliminary data.</text>
</comment>
<name>A0A644V6T2_9ZZZZ</name>
<sequence>MPGVPPAAFPNYATLRMSALNVIRMLIPAFRNADASRAAFPHADQAAGWQTIMQPWQTPALGAARAFQGEPASTG</sequence>
<dbReference type="AlphaFoldDB" id="A0A644V6T2"/>